<evidence type="ECO:0000313" key="1">
    <source>
        <dbReference type="EMBL" id="SFT95571.1"/>
    </source>
</evidence>
<name>A0A1I7C805_9BURK</name>
<dbReference type="Proteomes" id="UP000198844">
    <property type="component" value="Unassembled WGS sequence"/>
</dbReference>
<reference evidence="1 2" key="1">
    <citation type="submission" date="2016-10" db="EMBL/GenBank/DDBJ databases">
        <authorList>
            <person name="de Groot N.N."/>
        </authorList>
    </citation>
    <scope>NUCLEOTIDE SEQUENCE [LARGE SCALE GENOMIC DNA]</scope>
    <source>
        <strain evidence="1 2">LMG 27731</strain>
    </source>
</reference>
<dbReference type="OrthoDB" id="9135098at2"/>
<dbReference type="Pfam" id="PF18143">
    <property type="entry name" value="HAD_SAK_2"/>
    <property type="match status" value="1"/>
</dbReference>
<dbReference type="RefSeq" id="WP_093634464.1">
    <property type="nucleotide sequence ID" value="NZ_FPBH01000006.1"/>
</dbReference>
<accession>A0A1I7C805</accession>
<gene>
    <name evidence="1" type="ORF">SAMN05192563_10066</name>
</gene>
<evidence type="ECO:0000313" key="2">
    <source>
        <dbReference type="Proteomes" id="UP000198844"/>
    </source>
</evidence>
<organism evidence="1 2">
    <name type="scientific">Paraburkholderia aspalathi</name>
    <dbReference type="NCBI Taxonomy" id="1324617"/>
    <lineage>
        <taxon>Bacteria</taxon>
        <taxon>Pseudomonadati</taxon>
        <taxon>Pseudomonadota</taxon>
        <taxon>Betaproteobacteria</taxon>
        <taxon>Burkholderiales</taxon>
        <taxon>Burkholderiaceae</taxon>
        <taxon>Paraburkholderia</taxon>
    </lineage>
</organism>
<dbReference type="AlphaFoldDB" id="A0A1I7C805"/>
<dbReference type="EMBL" id="FPBH01000006">
    <property type="protein sequence ID" value="SFT95571.1"/>
    <property type="molecule type" value="Genomic_DNA"/>
</dbReference>
<proteinExistence type="predicted"/>
<protein>
    <submittedName>
        <fullName evidence="1">Uncharacterized protein</fullName>
    </submittedName>
</protein>
<sequence>MVQVMYLGVEGVLFENRPTNVRFQRPQLGTLHLKPLPLLTTISRLIAGQPDLSVVLNSRLIADYGYRSIINMLPEPIARNTIGATIPGNRVHRRDATTSRADLLRADIRRRCPNHLVIVDASSYAIPYEYLPMAVHVNTVHPRATAAFADRILNLLYATAEMNDSETGLSA</sequence>